<name>A0A7R9ZKK2_9STRA</name>
<sequence>MGQGLPYTVRYLRVRRAARLGGTPFSSLRTTCSWTQLHFKRARYRRPFMNPLRHHHKDFMLQARMQMERHDQTGAWSCWKATSTLPCLSVSLDKHFILTDGNTMDLIMWSFWRTNASRDIRDCNGLHRFSGGASRVPISPIEASASIHCNTCMSVNRQWAHAQA</sequence>
<protein>
    <submittedName>
        <fullName evidence="1">Uncharacterized protein</fullName>
    </submittedName>
</protein>
<dbReference type="AlphaFoldDB" id="A0A7R9ZKK2"/>
<proteinExistence type="predicted"/>
<gene>
    <name evidence="1" type="ORF">CAUS1442_LOCUS1200</name>
</gene>
<reference evidence="1" key="1">
    <citation type="submission" date="2021-01" db="EMBL/GenBank/DDBJ databases">
        <authorList>
            <person name="Corre E."/>
            <person name="Pelletier E."/>
            <person name="Niang G."/>
            <person name="Scheremetjew M."/>
            <person name="Finn R."/>
            <person name="Kale V."/>
            <person name="Holt S."/>
            <person name="Cochrane G."/>
            <person name="Meng A."/>
            <person name="Brown T."/>
            <person name="Cohen L."/>
        </authorList>
    </citation>
    <scope>NUCLEOTIDE SEQUENCE</scope>
    <source>
        <strain evidence="1">CCMP3328</strain>
    </source>
</reference>
<accession>A0A7R9ZKK2</accession>
<organism evidence="1">
    <name type="scientific">Craspedostauros australis</name>
    <dbReference type="NCBI Taxonomy" id="1486917"/>
    <lineage>
        <taxon>Eukaryota</taxon>
        <taxon>Sar</taxon>
        <taxon>Stramenopiles</taxon>
        <taxon>Ochrophyta</taxon>
        <taxon>Bacillariophyta</taxon>
        <taxon>Bacillariophyceae</taxon>
        <taxon>Bacillariophycidae</taxon>
        <taxon>Naviculales</taxon>
        <taxon>Naviculaceae</taxon>
        <taxon>Craspedostauros</taxon>
    </lineage>
</organism>
<evidence type="ECO:0000313" key="1">
    <source>
        <dbReference type="EMBL" id="CAD8329102.1"/>
    </source>
</evidence>
<dbReference type="EMBL" id="HBEF01001899">
    <property type="protein sequence ID" value="CAD8329102.1"/>
    <property type="molecule type" value="Transcribed_RNA"/>
</dbReference>